<dbReference type="InterPro" id="IPR046348">
    <property type="entry name" value="SIS_dom_sf"/>
</dbReference>
<keyword evidence="3" id="KW-0804">Transcription</keyword>
<dbReference type="Proteomes" id="UP000199474">
    <property type="component" value="Unassembled WGS sequence"/>
</dbReference>
<dbReference type="Pfam" id="PF01418">
    <property type="entry name" value="HTH_6"/>
    <property type="match status" value="1"/>
</dbReference>
<protein>
    <submittedName>
        <fullName evidence="6">DNA-binding transcriptional regulator, MurR/RpiR family, contains HTH and SIS domains</fullName>
    </submittedName>
</protein>
<reference evidence="7" key="1">
    <citation type="submission" date="2016-10" db="EMBL/GenBank/DDBJ databases">
        <authorList>
            <person name="Varghese N."/>
            <person name="Submissions S."/>
        </authorList>
    </citation>
    <scope>NUCLEOTIDE SEQUENCE [LARGE SCALE GENOMIC DNA]</scope>
    <source>
        <strain evidence="7">DSM 22530</strain>
    </source>
</reference>
<feature type="domain" description="SIS" evidence="5">
    <location>
        <begin position="134"/>
        <end position="269"/>
    </location>
</feature>
<feature type="domain" description="HTH rpiR-type" evidence="4">
    <location>
        <begin position="10"/>
        <end position="86"/>
    </location>
</feature>
<dbReference type="PANTHER" id="PTHR30514">
    <property type="entry name" value="GLUCOKINASE"/>
    <property type="match status" value="1"/>
</dbReference>
<dbReference type="Gene3D" id="1.10.10.10">
    <property type="entry name" value="Winged helix-like DNA-binding domain superfamily/Winged helix DNA-binding domain"/>
    <property type="match status" value="1"/>
</dbReference>
<evidence type="ECO:0000259" key="4">
    <source>
        <dbReference type="PROSITE" id="PS51071"/>
    </source>
</evidence>
<evidence type="ECO:0000313" key="7">
    <source>
        <dbReference type="Proteomes" id="UP000199474"/>
    </source>
</evidence>
<name>A0A1I1VXH4_9BACI</name>
<evidence type="ECO:0000256" key="3">
    <source>
        <dbReference type="ARBA" id="ARBA00023163"/>
    </source>
</evidence>
<dbReference type="InterPro" id="IPR036388">
    <property type="entry name" value="WH-like_DNA-bd_sf"/>
</dbReference>
<evidence type="ECO:0000259" key="5">
    <source>
        <dbReference type="PROSITE" id="PS51464"/>
    </source>
</evidence>
<dbReference type="AlphaFoldDB" id="A0A1I1VXH4"/>
<dbReference type="PROSITE" id="PS51071">
    <property type="entry name" value="HTH_RPIR"/>
    <property type="match status" value="1"/>
</dbReference>
<keyword evidence="2 6" id="KW-0238">DNA-binding</keyword>
<dbReference type="GO" id="GO:0003700">
    <property type="term" value="F:DNA-binding transcription factor activity"/>
    <property type="evidence" value="ECO:0007669"/>
    <property type="project" value="InterPro"/>
</dbReference>
<dbReference type="GO" id="GO:0097367">
    <property type="term" value="F:carbohydrate derivative binding"/>
    <property type="evidence" value="ECO:0007669"/>
    <property type="project" value="InterPro"/>
</dbReference>
<keyword evidence="7" id="KW-1185">Reference proteome</keyword>
<dbReference type="GO" id="GO:1901135">
    <property type="term" value="P:carbohydrate derivative metabolic process"/>
    <property type="evidence" value="ECO:0007669"/>
    <property type="project" value="InterPro"/>
</dbReference>
<dbReference type="GO" id="GO:0003677">
    <property type="term" value="F:DNA binding"/>
    <property type="evidence" value="ECO:0007669"/>
    <property type="project" value="UniProtKB-KW"/>
</dbReference>
<gene>
    <name evidence="6" type="ORF">SAMN05216238_10591</name>
</gene>
<evidence type="ECO:0000256" key="2">
    <source>
        <dbReference type="ARBA" id="ARBA00023125"/>
    </source>
</evidence>
<dbReference type="InterPro" id="IPR001347">
    <property type="entry name" value="SIS_dom"/>
</dbReference>
<dbReference type="Gene3D" id="3.40.50.10490">
    <property type="entry name" value="Glucose-6-phosphate isomerase like protein, domain 1"/>
    <property type="match status" value="1"/>
</dbReference>
<dbReference type="PROSITE" id="PS51464">
    <property type="entry name" value="SIS"/>
    <property type="match status" value="1"/>
</dbReference>
<accession>A0A1I1VXH4</accession>
<dbReference type="InterPro" id="IPR000281">
    <property type="entry name" value="HTH_RpiR"/>
</dbReference>
<dbReference type="RefSeq" id="WP_177183391.1">
    <property type="nucleotide sequence ID" value="NZ_FOMR01000005.1"/>
</dbReference>
<dbReference type="InterPro" id="IPR009057">
    <property type="entry name" value="Homeodomain-like_sf"/>
</dbReference>
<dbReference type="SUPFAM" id="SSF53697">
    <property type="entry name" value="SIS domain"/>
    <property type="match status" value="1"/>
</dbReference>
<dbReference type="SUPFAM" id="SSF46689">
    <property type="entry name" value="Homeodomain-like"/>
    <property type="match status" value="1"/>
</dbReference>
<dbReference type="EMBL" id="FOMR01000005">
    <property type="protein sequence ID" value="SFD87796.1"/>
    <property type="molecule type" value="Genomic_DNA"/>
</dbReference>
<evidence type="ECO:0000313" key="6">
    <source>
        <dbReference type="EMBL" id="SFD87796.1"/>
    </source>
</evidence>
<proteinExistence type="predicted"/>
<sequence length="297" mass="33972">MEELSNDFNDTVIGKLIRVKEELPRKQKMLANYIIENSEQIGIMTAKELADKANVGTTTVMRLTNRLNYNSFNVLKKDLYNASLNYGLTTWWHLKKSFENDQPTNNTVGHVWEEVITLLEKTLSEAFYFNFNKTINLMLESSRINILGLRSSKIAANYLGFLLEEFSPKINQISNDAEFLYDRLLQINKGEILIIFGHSPFAVQSVEAAKYCYENGIQVILITDLMSSPITQYSSILLNVKASSKQYSIVPTITLIEALVIEYGRRTSDHSIEHLDKLGRLLNEKNITTSQNLKFKL</sequence>
<dbReference type="InterPro" id="IPR047640">
    <property type="entry name" value="RpiR-like"/>
</dbReference>
<dbReference type="PANTHER" id="PTHR30514:SF18">
    <property type="entry name" value="RPIR-FAMILY TRANSCRIPTIONAL REGULATOR"/>
    <property type="match status" value="1"/>
</dbReference>
<keyword evidence="1" id="KW-0805">Transcription regulation</keyword>
<dbReference type="STRING" id="640948.SAMN05216238_10591"/>
<organism evidence="6 7">
    <name type="scientific">Lentibacillus persicus</name>
    <dbReference type="NCBI Taxonomy" id="640948"/>
    <lineage>
        <taxon>Bacteria</taxon>
        <taxon>Bacillati</taxon>
        <taxon>Bacillota</taxon>
        <taxon>Bacilli</taxon>
        <taxon>Bacillales</taxon>
        <taxon>Bacillaceae</taxon>
        <taxon>Lentibacillus</taxon>
    </lineage>
</organism>
<dbReference type="CDD" id="cd05013">
    <property type="entry name" value="SIS_RpiR"/>
    <property type="match status" value="1"/>
</dbReference>
<dbReference type="InterPro" id="IPR035472">
    <property type="entry name" value="RpiR-like_SIS"/>
</dbReference>
<dbReference type="Pfam" id="PF01380">
    <property type="entry name" value="SIS"/>
    <property type="match status" value="1"/>
</dbReference>
<evidence type="ECO:0000256" key="1">
    <source>
        <dbReference type="ARBA" id="ARBA00023015"/>
    </source>
</evidence>